<dbReference type="PANTHER" id="PTHR33219:SF14">
    <property type="entry name" value="PROTEIN COFACTOR ASSEMBLY OF COMPLEX C SUBUNIT B CCB3, CHLOROPLASTIC-RELATED"/>
    <property type="match status" value="1"/>
</dbReference>
<dbReference type="RefSeq" id="WP_212694046.1">
    <property type="nucleotide sequence ID" value="NZ_CP058649.1"/>
</dbReference>
<dbReference type="InterPro" id="IPR003425">
    <property type="entry name" value="CCB3/YggT"/>
</dbReference>
<dbReference type="GO" id="GO:0016020">
    <property type="term" value="C:membrane"/>
    <property type="evidence" value="ECO:0007669"/>
    <property type="project" value="InterPro"/>
</dbReference>
<dbReference type="AlphaFoldDB" id="A0A8J8MKT2"/>
<dbReference type="KEGG" id="vpy:HZI73_14170"/>
<keyword evidence="3" id="KW-1185">Reference proteome</keyword>
<comment type="similarity">
    <text evidence="1">Belongs to the YggT family.</text>
</comment>
<evidence type="ECO:0000313" key="3">
    <source>
        <dbReference type="Proteomes" id="UP000683246"/>
    </source>
</evidence>
<proteinExistence type="inferred from homology"/>
<name>A0A8J8MKT2_9FIRM</name>
<sequence length="92" mass="10404">MDYVLRTLELFLYALEILLLVRVLSSWIPSARNHPIVQFIVQITDPLLTPIRKLINKSIFGGKGSMLDFSPLVAFLLLNVLQNLINQVALSL</sequence>
<dbReference type="Proteomes" id="UP000683246">
    <property type="component" value="Chromosome"/>
</dbReference>
<gene>
    <name evidence="2" type="ORF">HZI73_14170</name>
</gene>
<dbReference type="EMBL" id="CP058649">
    <property type="protein sequence ID" value="QUI23364.1"/>
    <property type="molecule type" value="Genomic_DNA"/>
</dbReference>
<evidence type="ECO:0000256" key="1">
    <source>
        <dbReference type="ARBA" id="ARBA00010894"/>
    </source>
</evidence>
<reference evidence="2" key="1">
    <citation type="submission" date="2020-07" db="EMBL/GenBank/DDBJ databases">
        <title>Vallitalea pronyensis genome.</title>
        <authorList>
            <person name="Postec A."/>
        </authorList>
    </citation>
    <scope>NUCLEOTIDE SEQUENCE</scope>
    <source>
        <strain evidence="2">FatNI3</strain>
    </source>
</reference>
<dbReference type="Pfam" id="PF02325">
    <property type="entry name" value="CCB3_YggT"/>
    <property type="match status" value="1"/>
</dbReference>
<accession>A0A8J8MKT2</accession>
<evidence type="ECO:0000313" key="2">
    <source>
        <dbReference type="EMBL" id="QUI23364.1"/>
    </source>
</evidence>
<dbReference type="PANTHER" id="PTHR33219">
    <property type="entry name" value="YLMG HOMOLOG PROTEIN 2, CHLOROPLASTIC"/>
    <property type="match status" value="1"/>
</dbReference>
<protein>
    <submittedName>
        <fullName evidence="2">YggT family protein</fullName>
    </submittedName>
</protein>
<organism evidence="2 3">
    <name type="scientific">Vallitalea pronyensis</name>
    <dbReference type="NCBI Taxonomy" id="1348613"/>
    <lineage>
        <taxon>Bacteria</taxon>
        <taxon>Bacillati</taxon>
        <taxon>Bacillota</taxon>
        <taxon>Clostridia</taxon>
        <taxon>Lachnospirales</taxon>
        <taxon>Vallitaleaceae</taxon>
        <taxon>Vallitalea</taxon>
    </lineage>
</organism>